<dbReference type="Gene3D" id="1.10.443.10">
    <property type="entry name" value="Intergrase catalytic core"/>
    <property type="match status" value="1"/>
</dbReference>
<dbReference type="Pfam" id="PF12167">
    <property type="entry name" value="Arm-DNA-bind_2"/>
    <property type="match status" value="1"/>
</dbReference>
<keyword evidence="9" id="KW-1185">Reference proteome</keyword>
<name>A0A1T1ATJ3_RHOFE</name>
<dbReference type="PANTHER" id="PTHR30349:SF36">
    <property type="entry name" value="PROPHAGE INTEGRASE INTR-RELATED"/>
    <property type="match status" value="1"/>
</dbReference>
<evidence type="ECO:0000256" key="4">
    <source>
        <dbReference type="PROSITE-ProRule" id="PRU01248"/>
    </source>
</evidence>
<dbReference type="SUPFAM" id="SSF56349">
    <property type="entry name" value="DNA breaking-rejoining enzymes"/>
    <property type="match status" value="1"/>
</dbReference>
<dbReference type="GO" id="GO:0015074">
    <property type="term" value="P:DNA integration"/>
    <property type="evidence" value="ECO:0007669"/>
    <property type="project" value="UniProtKB-KW"/>
</dbReference>
<dbReference type="InterPro" id="IPR053876">
    <property type="entry name" value="Phage_int_M"/>
</dbReference>
<dbReference type="EMBL" id="MTJN01000002">
    <property type="protein sequence ID" value="OOV07424.1"/>
    <property type="molecule type" value="Genomic_DNA"/>
</dbReference>
<dbReference type="STRING" id="28066.RF819_12415"/>
<protein>
    <submittedName>
        <fullName evidence="8">Integrase</fullName>
    </submittedName>
</protein>
<dbReference type="Pfam" id="PF22022">
    <property type="entry name" value="Phage_int_M"/>
    <property type="match status" value="1"/>
</dbReference>
<dbReference type="InterPro" id="IPR044068">
    <property type="entry name" value="CB"/>
</dbReference>
<dbReference type="InterPro" id="IPR011010">
    <property type="entry name" value="DNA_brk_join_enz"/>
</dbReference>
<evidence type="ECO:0000259" key="7">
    <source>
        <dbReference type="PROSITE" id="PS51900"/>
    </source>
</evidence>
<dbReference type="InterPro" id="IPR022000">
    <property type="entry name" value="Min27-like_integrase_DNA_bind"/>
</dbReference>
<dbReference type="Gene3D" id="1.10.150.130">
    <property type="match status" value="1"/>
</dbReference>
<evidence type="ECO:0000313" key="8">
    <source>
        <dbReference type="EMBL" id="OOV07424.1"/>
    </source>
</evidence>
<dbReference type="Pfam" id="PF00589">
    <property type="entry name" value="Phage_integrase"/>
    <property type="match status" value="1"/>
</dbReference>
<dbReference type="PROSITE" id="PS51900">
    <property type="entry name" value="CB"/>
    <property type="match status" value="1"/>
</dbReference>
<dbReference type="InterPro" id="IPR050090">
    <property type="entry name" value="Tyrosine_recombinase_XerCD"/>
</dbReference>
<dbReference type="InterPro" id="IPR010998">
    <property type="entry name" value="Integrase_recombinase_N"/>
</dbReference>
<evidence type="ECO:0000256" key="3">
    <source>
        <dbReference type="ARBA" id="ARBA00023172"/>
    </source>
</evidence>
<reference evidence="8 9" key="1">
    <citation type="submission" date="2017-01" db="EMBL/GenBank/DDBJ databases">
        <title>Genome sequencing of Rhodoferax fermentans JCM 7819.</title>
        <authorList>
            <person name="Kim Y.J."/>
            <person name="Farh M.E.-A."/>
            <person name="Yang D.-C."/>
        </authorList>
    </citation>
    <scope>NUCLEOTIDE SEQUENCE [LARGE SCALE GENOMIC DNA]</scope>
    <source>
        <strain evidence="8 9">JCM 7819</strain>
    </source>
</reference>
<dbReference type="PANTHER" id="PTHR30349">
    <property type="entry name" value="PHAGE INTEGRASE-RELATED"/>
    <property type="match status" value="1"/>
</dbReference>
<dbReference type="CDD" id="cd01189">
    <property type="entry name" value="INT_ICEBs1_C_like"/>
    <property type="match status" value="1"/>
</dbReference>
<dbReference type="RefSeq" id="WP_078365267.1">
    <property type="nucleotide sequence ID" value="NZ_MTJN01000002.1"/>
</dbReference>
<dbReference type="OrthoDB" id="5391994at2"/>
<dbReference type="AlphaFoldDB" id="A0A1T1ATJ3"/>
<dbReference type="PROSITE" id="PS51898">
    <property type="entry name" value="TYR_RECOMBINASE"/>
    <property type="match status" value="1"/>
</dbReference>
<evidence type="ECO:0000259" key="6">
    <source>
        <dbReference type="PROSITE" id="PS51898"/>
    </source>
</evidence>
<proteinExistence type="predicted"/>
<keyword evidence="3" id="KW-0233">DNA recombination</keyword>
<comment type="caution">
    <text evidence="8">The sequence shown here is derived from an EMBL/GenBank/DDBJ whole genome shotgun (WGS) entry which is preliminary data.</text>
</comment>
<dbReference type="InterPro" id="IPR013762">
    <property type="entry name" value="Integrase-like_cat_sf"/>
</dbReference>
<evidence type="ECO:0000256" key="1">
    <source>
        <dbReference type="ARBA" id="ARBA00022908"/>
    </source>
</evidence>
<evidence type="ECO:0000256" key="5">
    <source>
        <dbReference type="SAM" id="MobiDB-lite"/>
    </source>
</evidence>
<feature type="region of interest" description="Disordered" evidence="5">
    <location>
        <begin position="431"/>
        <end position="484"/>
    </location>
</feature>
<gene>
    <name evidence="8" type="ORF">RF819_12415</name>
</gene>
<keyword evidence="2 4" id="KW-0238">DNA-binding</keyword>
<evidence type="ECO:0000256" key="2">
    <source>
        <dbReference type="ARBA" id="ARBA00023125"/>
    </source>
</evidence>
<dbReference type="GO" id="GO:0006310">
    <property type="term" value="P:DNA recombination"/>
    <property type="evidence" value="ECO:0007669"/>
    <property type="project" value="UniProtKB-KW"/>
</dbReference>
<keyword evidence="1" id="KW-0229">DNA integration</keyword>
<dbReference type="GO" id="GO:0003677">
    <property type="term" value="F:DNA binding"/>
    <property type="evidence" value="ECO:0007669"/>
    <property type="project" value="UniProtKB-UniRule"/>
</dbReference>
<sequence>MPSIRSRADNDLLFFDFRFGGSRCREQTLLPDTPTNRKKLQKILDKIEAEIAAGTFVYANYFPGSKALKRLANQVTPGAGLSRTAQAVEQSAVVKPEAALPVGPLFKDFATQWFDERSIEWRRSHIKSLLSTLNGRLIPYFGVKVVGNITKSDVLEFRATLAKVKGRGTKEGLSPKRINEIMGLLRQIINEAADRFEFTSPVLNIKKLRQRKTDVEPFSFADVQRILATVRADYKNYFTTRFLTGMRTGEVHGLKWKYVDFDLRIIRVRETFVLGEDEYTKTDGSQRDIQMSQPVFEALKSQYEATGKVSEYVFCNLVGEPLDNKNFSDRVWYPLLRHLGLKERRPYQMRHTAATLWLASGEAPEWIARQLGHTSTEMLFRVYSRYVPNLTRQDGSAMERLLASQFSQGALIEQKMPGSQVAVFVPAAQAAPMSQPKPRGLPGRAAPMQAVPPTREPSPASAMASDQAANPVSAQPPPLSWQDMANHWMGDTTIQSAAG</sequence>
<dbReference type="Proteomes" id="UP000190750">
    <property type="component" value="Unassembled WGS sequence"/>
</dbReference>
<organism evidence="8 9">
    <name type="scientific">Rhodoferax fermentans</name>
    <dbReference type="NCBI Taxonomy" id="28066"/>
    <lineage>
        <taxon>Bacteria</taxon>
        <taxon>Pseudomonadati</taxon>
        <taxon>Pseudomonadota</taxon>
        <taxon>Betaproteobacteria</taxon>
        <taxon>Burkholderiales</taxon>
        <taxon>Comamonadaceae</taxon>
        <taxon>Rhodoferax</taxon>
    </lineage>
</organism>
<feature type="domain" description="Tyr recombinase" evidence="6">
    <location>
        <begin position="213"/>
        <end position="398"/>
    </location>
</feature>
<accession>A0A1T1ATJ3</accession>
<evidence type="ECO:0000313" key="9">
    <source>
        <dbReference type="Proteomes" id="UP000190750"/>
    </source>
</evidence>
<dbReference type="InterPro" id="IPR002104">
    <property type="entry name" value="Integrase_catalytic"/>
</dbReference>
<feature type="domain" description="Core-binding (CB)" evidence="7">
    <location>
        <begin position="104"/>
        <end position="193"/>
    </location>
</feature>